<organism evidence="1 2">
    <name type="scientific">Collinsella stercoris DSM 13279</name>
    <dbReference type="NCBI Taxonomy" id="445975"/>
    <lineage>
        <taxon>Bacteria</taxon>
        <taxon>Bacillati</taxon>
        <taxon>Actinomycetota</taxon>
        <taxon>Coriobacteriia</taxon>
        <taxon>Coriobacteriales</taxon>
        <taxon>Coriobacteriaceae</taxon>
        <taxon>Collinsella</taxon>
    </lineage>
</organism>
<proteinExistence type="predicted"/>
<gene>
    <name evidence="1" type="ORF">COLSTE_01831</name>
</gene>
<dbReference type="EMBL" id="ABXJ01000106">
    <property type="protein sequence ID" value="EEA89983.1"/>
    <property type="molecule type" value="Genomic_DNA"/>
</dbReference>
<keyword evidence="2" id="KW-1185">Reference proteome</keyword>
<dbReference type="STRING" id="445975.COLSTE_01831"/>
<reference evidence="1 2" key="2">
    <citation type="submission" date="2008-10" db="EMBL/GenBank/DDBJ databases">
        <authorList>
            <person name="Fulton L."/>
            <person name="Clifton S."/>
            <person name="Fulton B."/>
            <person name="Xu J."/>
            <person name="Minx P."/>
            <person name="Pepin K.H."/>
            <person name="Johnson M."/>
            <person name="Thiruvilangam P."/>
            <person name="Bhonagiri V."/>
            <person name="Nash W.E."/>
            <person name="Mardis E.R."/>
            <person name="Wilson R.K."/>
        </authorList>
    </citation>
    <scope>NUCLEOTIDE SEQUENCE [LARGE SCALE GENOMIC DNA]</scope>
    <source>
        <strain evidence="1 2">DSM 13279</strain>
    </source>
</reference>
<reference evidence="1 2" key="1">
    <citation type="submission" date="2008-10" db="EMBL/GenBank/DDBJ databases">
        <title>Draft genome sequence of Collinsella stercoris (DSM 13279).</title>
        <authorList>
            <person name="Sudarsanam P."/>
            <person name="Ley R."/>
            <person name="Guruge J."/>
            <person name="Turnbaugh P.J."/>
            <person name="Mahowald M."/>
            <person name="Liep D."/>
            <person name="Gordon J."/>
        </authorList>
    </citation>
    <scope>NUCLEOTIDE SEQUENCE [LARGE SCALE GENOMIC DNA]</scope>
    <source>
        <strain evidence="1 2">DSM 13279</strain>
    </source>
</reference>
<dbReference type="AlphaFoldDB" id="B6GCK8"/>
<dbReference type="Proteomes" id="UP000003560">
    <property type="component" value="Unassembled WGS sequence"/>
</dbReference>
<sequence length="41" mass="4460">MDRRLYTCAKGATRWDGSRPFSCLETVLARASCRLPSAAAA</sequence>
<accession>B6GCK8</accession>
<name>B6GCK8_9ACTN</name>
<evidence type="ECO:0000313" key="2">
    <source>
        <dbReference type="Proteomes" id="UP000003560"/>
    </source>
</evidence>
<comment type="caution">
    <text evidence="1">The sequence shown here is derived from an EMBL/GenBank/DDBJ whole genome shotgun (WGS) entry which is preliminary data.</text>
</comment>
<dbReference type="HOGENOM" id="CLU_3268579_0_0_11"/>
<protein>
    <submittedName>
        <fullName evidence="1">Uncharacterized protein</fullName>
    </submittedName>
</protein>
<evidence type="ECO:0000313" key="1">
    <source>
        <dbReference type="EMBL" id="EEA89983.1"/>
    </source>
</evidence>